<dbReference type="PANTHER" id="PTHR11439">
    <property type="entry name" value="GAG-POL-RELATED RETROTRANSPOSON"/>
    <property type="match status" value="1"/>
</dbReference>
<evidence type="ECO:0000313" key="3">
    <source>
        <dbReference type="RefSeq" id="XP_056685530.1"/>
    </source>
</evidence>
<accession>A0ABM3QQ87</accession>
<keyword evidence="2" id="KW-1185">Reference proteome</keyword>
<feature type="domain" description="Reverse transcriptase Ty1/copia-type" evidence="1">
    <location>
        <begin position="39"/>
        <end position="113"/>
    </location>
</feature>
<feature type="domain" description="Reverse transcriptase Ty1/copia-type" evidence="1">
    <location>
        <begin position="120"/>
        <end position="213"/>
    </location>
</feature>
<dbReference type="InterPro" id="IPR013103">
    <property type="entry name" value="RVT_2"/>
</dbReference>
<dbReference type="Pfam" id="PF07727">
    <property type="entry name" value="RVT_2"/>
    <property type="match status" value="2"/>
</dbReference>
<organism evidence="2 3">
    <name type="scientific">Spinacia oleracea</name>
    <name type="common">Spinach</name>
    <dbReference type="NCBI Taxonomy" id="3562"/>
    <lineage>
        <taxon>Eukaryota</taxon>
        <taxon>Viridiplantae</taxon>
        <taxon>Streptophyta</taxon>
        <taxon>Embryophyta</taxon>
        <taxon>Tracheophyta</taxon>
        <taxon>Spermatophyta</taxon>
        <taxon>Magnoliopsida</taxon>
        <taxon>eudicotyledons</taxon>
        <taxon>Gunneridae</taxon>
        <taxon>Pentapetalae</taxon>
        <taxon>Caryophyllales</taxon>
        <taxon>Chenopodiaceae</taxon>
        <taxon>Chenopodioideae</taxon>
        <taxon>Anserineae</taxon>
        <taxon>Spinacia</taxon>
    </lineage>
</organism>
<sequence length="321" mass="35858">MKERFRVVDISAVEFWKEEEREREGRRNEETLLGDIEVLGHKKNKDGSFDRYKARLVGDGAGQQVGIDCSETFSPVVKPATICTVLSIALSKGWCLHQLDVKNAFLHGTLAEQFICTRSDYSLFVYRRGNDMAYILLYGDDIILAASSDTLRTSIMSLLFSKFAMKDLGPLSYFLGIAVTRHSGGLFLSQKQYASEIIERAGMTSCKPSSTPVDTKAKLGASAGPPTDDPSHYCSLAGALQYLTFTRPDISYAVQQVCLFMDDPRQEHMHALKRIIRYIQGTLDLDLHLYPSSVSTLTSYTDADWGDARIRDVRRPAILSS</sequence>
<dbReference type="SUPFAM" id="SSF56672">
    <property type="entry name" value="DNA/RNA polymerases"/>
    <property type="match status" value="1"/>
</dbReference>
<evidence type="ECO:0000313" key="2">
    <source>
        <dbReference type="Proteomes" id="UP000813463"/>
    </source>
</evidence>
<dbReference type="GeneID" id="130461445"/>
<gene>
    <name evidence="3" type="primary">LOC130461445</name>
</gene>
<dbReference type="PANTHER" id="PTHR11439:SF524">
    <property type="entry name" value="RNA-DIRECTED DNA POLYMERASE, PROTEIN KINASE RLK-PELLE-DLSV FAMILY"/>
    <property type="match status" value="1"/>
</dbReference>
<name>A0ABM3QQ87_SPIOL</name>
<dbReference type="InterPro" id="IPR043502">
    <property type="entry name" value="DNA/RNA_pol_sf"/>
</dbReference>
<dbReference type="Proteomes" id="UP000813463">
    <property type="component" value="Chromosome 5"/>
</dbReference>
<evidence type="ECO:0000259" key="1">
    <source>
        <dbReference type="Pfam" id="PF07727"/>
    </source>
</evidence>
<reference evidence="2" key="1">
    <citation type="journal article" date="2021" name="Nat. Commun.">
        <title>Genomic analyses provide insights into spinach domestication and the genetic basis of agronomic traits.</title>
        <authorList>
            <person name="Cai X."/>
            <person name="Sun X."/>
            <person name="Xu C."/>
            <person name="Sun H."/>
            <person name="Wang X."/>
            <person name="Ge C."/>
            <person name="Zhang Z."/>
            <person name="Wang Q."/>
            <person name="Fei Z."/>
            <person name="Jiao C."/>
            <person name="Wang Q."/>
        </authorList>
    </citation>
    <scope>NUCLEOTIDE SEQUENCE [LARGE SCALE GENOMIC DNA]</scope>
    <source>
        <strain evidence="2">cv. Varoflay</strain>
    </source>
</reference>
<proteinExistence type="predicted"/>
<protein>
    <submittedName>
        <fullName evidence="3">Uncharacterized mitochondrial protein AtMg00810-like</fullName>
    </submittedName>
</protein>
<reference evidence="3" key="2">
    <citation type="submission" date="2025-08" db="UniProtKB">
        <authorList>
            <consortium name="RefSeq"/>
        </authorList>
    </citation>
    <scope>IDENTIFICATION</scope>
    <source>
        <tissue evidence="3">Leaf</tissue>
    </source>
</reference>
<dbReference type="RefSeq" id="XP_056685530.1">
    <property type="nucleotide sequence ID" value="XM_056829552.1"/>
</dbReference>